<accession>A0A812I1Y3</accession>
<protein>
    <submittedName>
        <fullName evidence="2">Uncharacterized protein</fullName>
    </submittedName>
</protein>
<sequence>MTRAFLFTALAALGAWATSRNATAACSEEEVGALLQMNPTVPLAQNLSILDFLEELTRASVPNELTALRRRFVEYYREAGSEITRSAPTDLGQVVDCVPFLKQPALLWATREEKHEALELWAESEEFEDQNMEYYGCARDEIPLPRPSLHALRLGLVQEFRKTGSPTGGLWPATGSRPQLSLLQSEGHDCRTIKPPHPGPPNYTYSTSPICKTHDSHQAFTILEVGGSLPVPEVPTSGGHTLNQMWWKGLPPQSELPVSMEAGWLASDPDGGGTVGTRLFVYSTPNAYLPKDDCEGGNHYDHWGGFVHYPGTPALGVYSTKEVRSVFIYQTVGPSQGVPERVEFYLAPLDTNYRKTGRVESKQLVGYWPRRHYCHGFPNHEDLLLYTGLEVYVPSQCPGTPRTASGRILGWGTHWNHDHPHLSYPMVKGAGKEAVFLATSMQDPRVRRRSERADGVMWP</sequence>
<name>A0A812I1Y3_9DINO</name>
<gene>
    <name evidence="2" type="ORF">SNAT2548_LOCUS2409</name>
</gene>
<evidence type="ECO:0000313" key="2">
    <source>
        <dbReference type="EMBL" id="CAE6969472.1"/>
    </source>
</evidence>
<dbReference type="EMBL" id="CAJNDS010000137">
    <property type="protein sequence ID" value="CAE6969472.1"/>
    <property type="molecule type" value="Genomic_DNA"/>
</dbReference>
<dbReference type="OrthoDB" id="442755at2759"/>
<organism evidence="2 3">
    <name type="scientific">Symbiodinium natans</name>
    <dbReference type="NCBI Taxonomy" id="878477"/>
    <lineage>
        <taxon>Eukaryota</taxon>
        <taxon>Sar</taxon>
        <taxon>Alveolata</taxon>
        <taxon>Dinophyceae</taxon>
        <taxon>Suessiales</taxon>
        <taxon>Symbiodiniaceae</taxon>
        <taxon>Symbiodinium</taxon>
    </lineage>
</organism>
<keyword evidence="3" id="KW-1185">Reference proteome</keyword>
<dbReference type="AlphaFoldDB" id="A0A812I1Y3"/>
<evidence type="ECO:0000313" key="3">
    <source>
        <dbReference type="Proteomes" id="UP000604046"/>
    </source>
</evidence>
<evidence type="ECO:0000256" key="1">
    <source>
        <dbReference type="SAM" id="SignalP"/>
    </source>
</evidence>
<reference evidence="2" key="1">
    <citation type="submission" date="2021-02" db="EMBL/GenBank/DDBJ databases">
        <authorList>
            <person name="Dougan E. K."/>
            <person name="Rhodes N."/>
            <person name="Thang M."/>
            <person name="Chan C."/>
        </authorList>
    </citation>
    <scope>NUCLEOTIDE SEQUENCE</scope>
</reference>
<keyword evidence="1" id="KW-0732">Signal</keyword>
<feature type="signal peptide" evidence="1">
    <location>
        <begin position="1"/>
        <end position="17"/>
    </location>
</feature>
<proteinExistence type="predicted"/>
<feature type="chain" id="PRO_5032889841" evidence="1">
    <location>
        <begin position="18"/>
        <end position="459"/>
    </location>
</feature>
<comment type="caution">
    <text evidence="2">The sequence shown here is derived from an EMBL/GenBank/DDBJ whole genome shotgun (WGS) entry which is preliminary data.</text>
</comment>
<dbReference type="Proteomes" id="UP000604046">
    <property type="component" value="Unassembled WGS sequence"/>
</dbReference>